<proteinExistence type="predicted"/>
<gene>
    <name evidence="2" type="ORF">OHC33_008983</name>
</gene>
<organism evidence="2 3">
    <name type="scientific">Knufia fluminis</name>
    <dbReference type="NCBI Taxonomy" id="191047"/>
    <lineage>
        <taxon>Eukaryota</taxon>
        <taxon>Fungi</taxon>
        <taxon>Dikarya</taxon>
        <taxon>Ascomycota</taxon>
        <taxon>Pezizomycotina</taxon>
        <taxon>Eurotiomycetes</taxon>
        <taxon>Chaetothyriomycetidae</taxon>
        <taxon>Chaetothyriales</taxon>
        <taxon>Trichomeriaceae</taxon>
        <taxon>Knufia</taxon>
    </lineage>
</organism>
<evidence type="ECO:0000256" key="1">
    <source>
        <dbReference type="SAM" id="Coils"/>
    </source>
</evidence>
<evidence type="ECO:0000313" key="3">
    <source>
        <dbReference type="Proteomes" id="UP001316803"/>
    </source>
</evidence>
<keyword evidence="1" id="KW-0175">Coiled coil</keyword>
<dbReference type="Proteomes" id="UP001316803">
    <property type="component" value="Unassembled WGS sequence"/>
</dbReference>
<protein>
    <submittedName>
        <fullName evidence="2">Uncharacterized protein</fullName>
    </submittedName>
</protein>
<keyword evidence="3" id="KW-1185">Reference proteome</keyword>
<dbReference type="AlphaFoldDB" id="A0AAN8EG76"/>
<evidence type="ECO:0000313" key="2">
    <source>
        <dbReference type="EMBL" id="KAK5950022.1"/>
    </source>
</evidence>
<name>A0AAN8EG76_9EURO</name>
<comment type="caution">
    <text evidence="2">The sequence shown here is derived from an EMBL/GenBank/DDBJ whole genome shotgun (WGS) entry which is preliminary data.</text>
</comment>
<feature type="coiled-coil region" evidence="1">
    <location>
        <begin position="106"/>
        <end position="162"/>
    </location>
</feature>
<dbReference type="EMBL" id="JAKLMC020000030">
    <property type="protein sequence ID" value="KAK5950022.1"/>
    <property type="molecule type" value="Genomic_DNA"/>
</dbReference>
<reference evidence="2 3" key="1">
    <citation type="submission" date="2022-12" db="EMBL/GenBank/DDBJ databases">
        <title>Genomic features and morphological characterization of a novel Knufia sp. strain isolated from spacecraft assembly facility.</title>
        <authorList>
            <person name="Teixeira M."/>
            <person name="Chander A.M."/>
            <person name="Stajich J.E."/>
            <person name="Venkateswaran K."/>
        </authorList>
    </citation>
    <scope>NUCLEOTIDE SEQUENCE [LARGE SCALE GENOMIC DNA]</scope>
    <source>
        <strain evidence="2 3">FJI-L2-BK-P2</strain>
    </source>
</reference>
<accession>A0AAN8EG76</accession>
<sequence>MTHINSFPTEILRNIFKHFDVLGTIYPINEYHMQIVKDLGLEDSPREAPVLSELLKLDIPNTDMARYLVWTERFEVTFFSAYSVCTLWAAILVDIAFNDDWSSWTTDKLDCELKRLRNVRDALQIECDRRNEVVKKEREDEEREHRSKRQRERRRLRGLRNRVRMGA</sequence>